<feature type="modified residue" description="4-aspartylphosphate" evidence="5">
    <location>
        <position position="56"/>
    </location>
</feature>
<dbReference type="GO" id="GO:0000160">
    <property type="term" value="P:phosphorelay signal transduction system"/>
    <property type="evidence" value="ECO:0007669"/>
    <property type="project" value="InterPro"/>
</dbReference>
<dbReference type="PANTHER" id="PTHR32071">
    <property type="entry name" value="TRANSCRIPTIONAL REGULATORY PROTEIN"/>
    <property type="match status" value="1"/>
</dbReference>
<dbReference type="InterPro" id="IPR027417">
    <property type="entry name" value="P-loop_NTPase"/>
</dbReference>
<dbReference type="InterPro" id="IPR002078">
    <property type="entry name" value="Sigma_54_int"/>
</dbReference>
<dbReference type="CDD" id="cd00009">
    <property type="entry name" value="AAA"/>
    <property type="match status" value="1"/>
</dbReference>
<evidence type="ECO:0000313" key="8">
    <source>
        <dbReference type="EMBL" id="GFO57923.1"/>
    </source>
</evidence>
<dbReference type="InterPro" id="IPR001789">
    <property type="entry name" value="Sig_transdc_resp-reg_receiver"/>
</dbReference>
<dbReference type="SUPFAM" id="SSF52172">
    <property type="entry name" value="CheY-like"/>
    <property type="match status" value="1"/>
</dbReference>
<dbReference type="Gene3D" id="1.10.8.60">
    <property type="match status" value="1"/>
</dbReference>
<dbReference type="InterPro" id="IPR011006">
    <property type="entry name" value="CheY-like_superfamily"/>
</dbReference>
<keyword evidence="1" id="KW-0547">Nucleotide-binding</keyword>
<feature type="domain" description="Response regulatory" evidence="7">
    <location>
        <begin position="7"/>
        <end position="121"/>
    </location>
</feature>
<dbReference type="Pfam" id="PF00072">
    <property type="entry name" value="Response_reg"/>
    <property type="match status" value="1"/>
</dbReference>
<evidence type="ECO:0000256" key="2">
    <source>
        <dbReference type="ARBA" id="ARBA00022840"/>
    </source>
</evidence>
<dbReference type="PRINTS" id="PR01590">
    <property type="entry name" value="HTHFIS"/>
</dbReference>
<dbReference type="SUPFAM" id="SSF52540">
    <property type="entry name" value="P-loop containing nucleoside triphosphate hydrolases"/>
    <property type="match status" value="1"/>
</dbReference>
<keyword evidence="5" id="KW-0597">Phosphoprotein</keyword>
<dbReference type="InterPro" id="IPR002197">
    <property type="entry name" value="HTH_Fis"/>
</dbReference>
<dbReference type="PANTHER" id="PTHR32071:SF99">
    <property type="entry name" value="TRANSCRIPTIONAL REGULATORY PROTEIN"/>
    <property type="match status" value="1"/>
</dbReference>
<dbReference type="InterPro" id="IPR003593">
    <property type="entry name" value="AAA+_ATPase"/>
</dbReference>
<dbReference type="Gene3D" id="3.40.50.2300">
    <property type="match status" value="1"/>
</dbReference>
<dbReference type="Pfam" id="PF02954">
    <property type="entry name" value="HTH_8"/>
    <property type="match status" value="1"/>
</dbReference>
<dbReference type="PROSITE" id="PS50110">
    <property type="entry name" value="RESPONSE_REGULATORY"/>
    <property type="match status" value="1"/>
</dbReference>
<dbReference type="Pfam" id="PF00158">
    <property type="entry name" value="Sigma54_activat"/>
    <property type="match status" value="1"/>
</dbReference>
<evidence type="ECO:0000256" key="1">
    <source>
        <dbReference type="ARBA" id="ARBA00022741"/>
    </source>
</evidence>
<keyword evidence="9" id="KW-1185">Reference proteome</keyword>
<dbReference type="SUPFAM" id="SSF46689">
    <property type="entry name" value="Homeodomain-like"/>
    <property type="match status" value="1"/>
</dbReference>
<sequence length="510" mass="55219">MPELPVRVLIIDDESDVCTFFKRLLTRAGYAVVTASNHPEALAALDGGPFNVALVDLKLPDTDGLTLLKAVKARQPACEVIIMTGYSTVKTAVAAMQMGAYEYLEKPFDDIAEIERLVARAASSGVSPTRGEGGSEEWAEVAQGVGFRVGKTEAMRQMVGLAYKVAGKNISVLIQGKTGTGKEVLARFIHAASERAGQPFIPVNCGALPENLLESELFGHERGAFTGANQTRRGIFELANHGTLLLDEIGDATPQIQVKLLRVLETGEFMRVGGERPIKTDVRVIAATNVDLEQAIRDKSFREDLYYRLNVVRLEIPPLSARSGDIPLLAEHFVQQLNRSIKLSPGAVELLQQYAWPGNIRELANVMRRAVVICNGGSILPEHLGGTFMYGPSFTPRGMGAAAGPDGLLEGDKGVEVLLKSYAQGRCLEQMGDVELDRLLASLREAEAGLLAVMARKGIAPPLFDLKDSEAHTIRTALAQCDGNITEAARALGIARNTLYRKIKEFELSE</sequence>
<name>A0A6V8MDN9_9BACT</name>
<dbReference type="PROSITE" id="PS00688">
    <property type="entry name" value="SIGMA54_INTERACT_3"/>
    <property type="match status" value="1"/>
</dbReference>
<dbReference type="Gene3D" id="1.10.10.60">
    <property type="entry name" value="Homeodomain-like"/>
    <property type="match status" value="1"/>
</dbReference>
<keyword evidence="3" id="KW-0805">Transcription regulation</keyword>
<dbReference type="Gene3D" id="3.40.50.300">
    <property type="entry name" value="P-loop containing nucleotide triphosphate hydrolases"/>
    <property type="match status" value="1"/>
</dbReference>
<keyword evidence="2" id="KW-0067">ATP-binding</keyword>
<dbReference type="AlphaFoldDB" id="A0A6V8MDN9"/>
<gene>
    <name evidence="8" type="primary">gnfM_1</name>
    <name evidence="8" type="ORF">GMST_02480</name>
</gene>
<dbReference type="InterPro" id="IPR009057">
    <property type="entry name" value="Homeodomain-like_sf"/>
</dbReference>
<keyword evidence="4" id="KW-0804">Transcription</keyword>
<dbReference type="RefSeq" id="WP_183352780.1">
    <property type="nucleotide sequence ID" value="NZ_BLXX01000001.1"/>
</dbReference>
<dbReference type="GO" id="GO:0043565">
    <property type="term" value="F:sequence-specific DNA binding"/>
    <property type="evidence" value="ECO:0007669"/>
    <property type="project" value="InterPro"/>
</dbReference>
<evidence type="ECO:0000256" key="3">
    <source>
        <dbReference type="ARBA" id="ARBA00023015"/>
    </source>
</evidence>
<dbReference type="GO" id="GO:0006355">
    <property type="term" value="P:regulation of DNA-templated transcription"/>
    <property type="evidence" value="ECO:0007669"/>
    <property type="project" value="InterPro"/>
</dbReference>
<feature type="domain" description="Sigma-54 factor interaction" evidence="6">
    <location>
        <begin position="148"/>
        <end position="372"/>
    </location>
</feature>
<evidence type="ECO:0000259" key="6">
    <source>
        <dbReference type="PROSITE" id="PS50045"/>
    </source>
</evidence>
<dbReference type="EMBL" id="BLXX01000001">
    <property type="protein sequence ID" value="GFO57923.1"/>
    <property type="molecule type" value="Genomic_DNA"/>
</dbReference>
<dbReference type="FunFam" id="3.40.50.300:FF:000006">
    <property type="entry name" value="DNA-binding transcriptional regulator NtrC"/>
    <property type="match status" value="1"/>
</dbReference>
<reference evidence="9" key="1">
    <citation type="submission" date="2020-06" db="EMBL/GenBank/DDBJ databases">
        <title>Draft genomic sequence of Geomonas sp. Red330.</title>
        <authorList>
            <person name="Itoh H."/>
            <person name="Zhenxing X."/>
            <person name="Ushijima N."/>
            <person name="Masuda Y."/>
            <person name="Shiratori Y."/>
            <person name="Senoo K."/>
        </authorList>
    </citation>
    <scope>NUCLEOTIDE SEQUENCE [LARGE SCALE GENOMIC DNA]</scope>
    <source>
        <strain evidence="9">Red330</strain>
    </source>
</reference>
<dbReference type="SMART" id="SM00448">
    <property type="entry name" value="REC"/>
    <property type="match status" value="1"/>
</dbReference>
<dbReference type="SMART" id="SM00382">
    <property type="entry name" value="AAA"/>
    <property type="match status" value="1"/>
</dbReference>
<dbReference type="InterPro" id="IPR058031">
    <property type="entry name" value="AAA_lid_NorR"/>
</dbReference>
<evidence type="ECO:0000256" key="5">
    <source>
        <dbReference type="PROSITE-ProRule" id="PRU00169"/>
    </source>
</evidence>
<proteinExistence type="predicted"/>
<evidence type="ECO:0000259" key="7">
    <source>
        <dbReference type="PROSITE" id="PS50110"/>
    </source>
</evidence>
<evidence type="ECO:0000313" key="9">
    <source>
        <dbReference type="Proteomes" id="UP000556026"/>
    </source>
</evidence>
<organism evidence="8 9">
    <name type="scientific">Geomonas silvestris</name>
    <dbReference type="NCBI Taxonomy" id="2740184"/>
    <lineage>
        <taxon>Bacteria</taxon>
        <taxon>Pseudomonadati</taxon>
        <taxon>Thermodesulfobacteriota</taxon>
        <taxon>Desulfuromonadia</taxon>
        <taxon>Geobacterales</taxon>
        <taxon>Geobacteraceae</taxon>
        <taxon>Geomonas</taxon>
    </lineage>
</organism>
<evidence type="ECO:0000256" key="4">
    <source>
        <dbReference type="ARBA" id="ARBA00023163"/>
    </source>
</evidence>
<dbReference type="InterPro" id="IPR025944">
    <property type="entry name" value="Sigma_54_int_dom_CS"/>
</dbReference>
<dbReference type="GO" id="GO:0005524">
    <property type="term" value="F:ATP binding"/>
    <property type="evidence" value="ECO:0007669"/>
    <property type="project" value="UniProtKB-KW"/>
</dbReference>
<dbReference type="Proteomes" id="UP000556026">
    <property type="component" value="Unassembled WGS sequence"/>
</dbReference>
<dbReference type="Pfam" id="PF25601">
    <property type="entry name" value="AAA_lid_14"/>
    <property type="match status" value="1"/>
</dbReference>
<comment type="caution">
    <text evidence="8">The sequence shown here is derived from an EMBL/GenBank/DDBJ whole genome shotgun (WGS) entry which is preliminary data.</text>
</comment>
<dbReference type="PROSITE" id="PS50045">
    <property type="entry name" value="SIGMA54_INTERACT_4"/>
    <property type="match status" value="1"/>
</dbReference>
<protein>
    <submittedName>
        <fullName evidence="8">Acetoacetate metabolism regulatory protein AtoC</fullName>
    </submittedName>
</protein>
<accession>A0A6V8MDN9</accession>